<accession>A0A369AW74</accession>
<dbReference type="OrthoDB" id="6902891at2"/>
<feature type="binding site" evidence="2">
    <location>
        <position position="61"/>
    </location>
    <ligand>
        <name>CoA</name>
        <dbReference type="ChEBI" id="CHEBI:57287"/>
    </ligand>
</feature>
<sequence length="117" mass="13173">MDIKIGTRYEKDILVTEKNVASKFDKDLPSVFSTPDMIAEMEDTCYQLLKKIIPTELTSVGTHVNVSHEKGIVIGDTTTVTAEVIEVDRKRITFAVKAMFNDEIVGQGTHERFIIKK</sequence>
<dbReference type="InterPro" id="IPR025540">
    <property type="entry name" value="FlK"/>
</dbReference>
<dbReference type="RefSeq" id="WP_114289668.1">
    <property type="nucleotide sequence ID" value="NZ_CP081461.1"/>
</dbReference>
<gene>
    <name evidence="4" type="ORF">CBF32_07260</name>
</gene>
<feature type="binding site" evidence="2">
    <location>
        <position position="112"/>
    </location>
    <ligand>
        <name>substrate</name>
    </ligand>
</feature>
<keyword evidence="5" id="KW-1185">Reference proteome</keyword>
<dbReference type="CDD" id="cd03440">
    <property type="entry name" value="hot_dog"/>
    <property type="match status" value="1"/>
</dbReference>
<evidence type="ECO:0000256" key="1">
    <source>
        <dbReference type="PIRSR" id="PIRSR014972-1"/>
    </source>
</evidence>
<feature type="active site" evidence="1">
    <location>
        <position position="34"/>
    </location>
</feature>
<feature type="domain" description="Fluoroacetyl-CoA-specific thioesterase-like" evidence="3">
    <location>
        <begin position="15"/>
        <end position="117"/>
    </location>
</feature>
<dbReference type="PANTHER" id="PTHR36934">
    <property type="entry name" value="BLR0278 PROTEIN"/>
    <property type="match status" value="1"/>
</dbReference>
<dbReference type="PIRSF" id="PIRSF014972">
    <property type="entry name" value="FlK"/>
    <property type="match status" value="1"/>
</dbReference>
<dbReference type="InterPro" id="IPR054485">
    <property type="entry name" value="FlK-like_dom"/>
</dbReference>
<comment type="caution">
    <text evidence="4">The sequence shown here is derived from an EMBL/GenBank/DDBJ whole genome shotgun (WGS) entry which is preliminary data.</text>
</comment>
<dbReference type="GeneID" id="63146452"/>
<feature type="binding site" evidence="2">
    <location>
        <position position="61"/>
    </location>
    <ligand>
        <name>substrate</name>
    </ligand>
</feature>
<dbReference type="InterPro" id="IPR029069">
    <property type="entry name" value="HotDog_dom_sf"/>
</dbReference>
<feature type="active site" evidence="1">
    <location>
        <position position="42"/>
    </location>
</feature>
<protein>
    <recommendedName>
        <fullName evidence="3">Fluoroacetyl-CoA-specific thioesterase-like domain-containing protein</fullName>
    </recommendedName>
</protein>
<dbReference type="PANTHER" id="PTHR36934:SF1">
    <property type="entry name" value="THIOESTERASE DOMAIN-CONTAINING PROTEIN"/>
    <property type="match status" value="1"/>
</dbReference>
<dbReference type="Pfam" id="PF22636">
    <property type="entry name" value="FlK"/>
    <property type="match status" value="1"/>
</dbReference>
<evidence type="ECO:0000313" key="4">
    <source>
        <dbReference type="EMBL" id="RSU01788.1"/>
    </source>
</evidence>
<proteinExistence type="predicted"/>
<dbReference type="Gene3D" id="3.10.129.10">
    <property type="entry name" value="Hotdog Thioesterase"/>
    <property type="match status" value="1"/>
</dbReference>
<dbReference type="AlphaFoldDB" id="A0A369AW74"/>
<reference evidence="4 5" key="1">
    <citation type="submission" date="2017-05" db="EMBL/GenBank/DDBJ databases">
        <title>Vagococcus spp. assemblies.</title>
        <authorList>
            <person name="Gulvik C.A."/>
        </authorList>
    </citation>
    <scope>NUCLEOTIDE SEQUENCE [LARGE SCALE GENOMIC DNA]</scope>
    <source>
        <strain evidence="4 5">NCFB 2497</strain>
    </source>
</reference>
<feature type="active site" evidence="1">
    <location>
        <position position="68"/>
    </location>
</feature>
<organism evidence="4 5">
    <name type="scientific">Vagococcus fluvialis</name>
    <dbReference type="NCBI Taxonomy" id="2738"/>
    <lineage>
        <taxon>Bacteria</taxon>
        <taxon>Bacillati</taxon>
        <taxon>Bacillota</taxon>
        <taxon>Bacilli</taxon>
        <taxon>Lactobacillales</taxon>
        <taxon>Enterococcaceae</taxon>
        <taxon>Vagococcus</taxon>
    </lineage>
</organism>
<evidence type="ECO:0000256" key="2">
    <source>
        <dbReference type="PIRSR" id="PIRSR014972-2"/>
    </source>
</evidence>
<dbReference type="SUPFAM" id="SSF54637">
    <property type="entry name" value="Thioesterase/thiol ester dehydrase-isomerase"/>
    <property type="match status" value="1"/>
</dbReference>
<name>A0A369AW74_9ENTE</name>
<dbReference type="Proteomes" id="UP000288197">
    <property type="component" value="Unassembled WGS sequence"/>
</dbReference>
<evidence type="ECO:0000259" key="3">
    <source>
        <dbReference type="Pfam" id="PF22636"/>
    </source>
</evidence>
<evidence type="ECO:0000313" key="5">
    <source>
        <dbReference type="Proteomes" id="UP000288197"/>
    </source>
</evidence>
<dbReference type="EMBL" id="NGJX01000006">
    <property type="protein sequence ID" value="RSU01788.1"/>
    <property type="molecule type" value="Genomic_DNA"/>
</dbReference>